<dbReference type="AlphaFoldDB" id="A0A364Y6I0"/>
<keyword evidence="4" id="KW-1185">Reference proteome</keyword>
<keyword evidence="1" id="KW-0732">Signal</keyword>
<dbReference type="NCBIfam" id="TIGR04056">
    <property type="entry name" value="OMP_RagA_SusC"/>
    <property type="match status" value="1"/>
</dbReference>
<dbReference type="Proteomes" id="UP000251889">
    <property type="component" value="Unassembled WGS sequence"/>
</dbReference>
<dbReference type="RefSeq" id="WP_112744794.1">
    <property type="nucleotide sequence ID" value="NZ_QMFY01000001.1"/>
</dbReference>
<evidence type="ECO:0000313" key="3">
    <source>
        <dbReference type="EMBL" id="RAW02577.1"/>
    </source>
</evidence>
<reference evidence="3 4" key="1">
    <citation type="submission" date="2018-06" db="EMBL/GenBank/DDBJ databases">
        <title>Chryseolinea flavus sp. nov., a member of the phylum Bacteroidetes isolated from soil.</title>
        <authorList>
            <person name="Li Y."/>
            <person name="Wang J."/>
        </authorList>
    </citation>
    <scope>NUCLEOTIDE SEQUENCE [LARGE SCALE GENOMIC DNA]</scope>
    <source>
        <strain evidence="3 4">SDU1-6</strain>
    </source>
</reference>
<dbReference type="OrthoDB" id="9768177at2"/>
<proteinExistence type="predicted"/>
<feature type="domain" description="TonB-dependent receptor plug" evidence="2">
    <location>
        <begin position="89"/>
        <end position="141"/>
    </location>
</feature>
<dbReference type="InterPro" id="IPR023996">
    <property type="entry name" value="TonB-dep_OMP_SusC/RagA"/>
</dbReference>
<evidence type="ECO:0000259" key="2">
    <source>
        <dbReference type="Pfam" id="PF07715"/>
    </source>
</evidence>
<dbReference type="Pfam" id="PF07715">
    <property type="entry name" value="Plug"/>
    <property type="match status" value="1"/>
</dbReference>
<dbReference type="InterPro" id="IPR037066">
    <property type="entry name" value="Plug_dom_sf"/>
</dbReference>
<feature type="chain" id="PRO_5016727962" evidence="1">
    <location>
        <begin position="24"/>
        <end position="958"/>
    </location>
</feature>
<dbReference type="EMBL" id="QMFY01000001">
    <property type="protein sequence ID" value="RAW02577.1"/>
    <property type="molecule type" value="Genomic_DNA"/>
</dbReference>
<gene>
    <name evidence="3" type="ORF">DQQ10_00220</name>
</gene>
<dbReference type="SUPFAM" id="SSF56935">
    <property type="entry name" value="Porins"/>
    <property type="match status" value="1"/>
</dbReference>
<dbReference type="InterPro" id="IPR012910">
    <property type="entry name" value="Plug_dom"/>
</dbReference>
<protein>
    <submittedName>
        <fullName evidence="3">SusC/RagA family TonB-linked outer membrane protein</fullName>
    </submittedName>
</protein>
<name>A0A364Y6I0_9BACT</name>
<sequence length="958" mass="106920">MKYYIRISFILGAALGIPSMVSAQSIKANTTDSTGVDTSTDNFLNRPFRTVSPNGIPDGTSVIDMSSLIEKNYTTYSLDNAQGLVSGWTGNAMWGMNDYLVLVDGVPRDANNVMPTEIEQITFLKSAASVMLYGSRAAKGVVEITTKRGKAEPLKVSVRANTGFHVSKRYPKYLGSAEYMTLYNEARINDGYPAQSTADEIYHYASGSNPYRYPDVDFYSSDYLKKAYNRSDVTAELSGGNKLSRFYTNIGYQRQGDVFTFGEVKDNYTDRLNVRGNIDLNITKKITAFVNANATFYNSLSGNAADSNPDDPVNVDNYWTYAATMRPNRVSPLLPLSYIDPNALSALDAVGGSSNIIDGKYFLGGSQTDRQNVFADYYAGGSSKWTSRQFQFDAGLNFDLSRVLNGLTFHTHYAVDYATSYTSSYNNSYAVYEPIWSDYNGSDVISGFVAKYNNDKKSGVQNITGSSNRQTIAFTSYFDYVAPVQRGHNFSAKLLATGFQQTRSQVYHRIGNANLGLEANYNYRQKYYASLGGALLRSAKLAKDYRNGLSSSLTLGWKLSEESFLVNSNVVDDLSVSVSGSILETDLDIAEYYMSETNYTQAQGSWWGWFDGASERSTNSLRGSKEGLDFVKRKEISLNARTSLWDRLVTVNASFFLNTIHGLIIQPSTLYPSYFETDFPPASFMPFVNYNNHQRRGVDFNVNINKQVGQIDFSLGLMGLYLTTEATRLDENFVDTYRNRTGKPLDGIWGLQSAGLFGSQAEIDNSPRQIFGGERRPGDIKYVDQNNDNIIDEKDEVFLGQSGVNGSPFTGGLNVTARWKGFTFFALGTASFGAFAMKSNSYFWVYGNRKYSEVVRGRWTEETKESATYPRLTTESSANNFRSSDFWLYKTNRFDLARVQVSYALPDKILKNSFLQDVSVYISGANLLTLSKEREILETNFTSAPQTRFYNLGVRAAF</sequence>
<feature type="signal peptide" evidence="1">
    <location>
        <begin position="1"/>
        <end position="23"/>
    </location>
</feature>
<evidence type="ECO:0000313" key="4">
    <source>
        <dbReference type="Proteomes" id="UP000251889"/>
    </source>
</evidence>
<accession>A0A364Y6I0</accession>
<comment type="caution">
    <text evidence="3">The sequence shown here is derived from an EMBL/GenBank/DDBJ whole genome shotgun (WGS) entry which is preliminary data.</text>
</comment>
<evidence type="ECO:0000256" key="1">
    <source>
        <dbReference type="SAM" id="SignalP"/>
    </source>
</evidence>
<organism evidence="3 4">
    <name type="scientific">Pseudochryseolinea flava</name>
    <dbReference type="NCBI Taxonomy" id="2059302"/>
    <lineage>
        <taxon>Bacteria</taxon>
        <taxon>Pseudomonadati</taxon>
        <taxon>Bacteroidota</taxon>
        <taxon>Cytophagia</taxon>
        <taxon>Cytophagales</taxon>
        <taxon>Fulvivirgaceae</taxon>
        <taxon>Pseudochryseolinea</taxon>
    </lineage>
</organism>
<dbReference type="Gene3D" id="2.170.130.10">
    <property type="entry name" value="TonB-dependent receptor, plug domain"/>
    <property type="match status" value="1"/>
</dbReference>